<protein>
    <submittedName>
        <fullName evidence="3">Short-chain dehydrogenase/reductase SDR</fullName>
    </submittedName>
</protein>
<dbReference type="Pfam" id="PF00106">
    <property type="entry name" value="adh_short"/>
    <property type="match status" value="1"/>
</dbReference>
<dbReference type="NCBIfam" id="NF004513">
    <property type="entry name" value="PRK05854.1"/>
    <property type="match status" value="1"/>
</dbReference>
<dbReference type="RefSeq" id="WP_013139878.1">
    <property type="nucleotide sequence ID" value="NC_014168.1"/>
</dbReference>
<keyword evidence="4" id="KW-1185">Reference proteome</keyword>
<dbReference type="NCBIfam" id="NF004846">
    <property type="entry name" value="PRK06197.1"/>
    <property type="match status" value="1"/>
</dbReference>
<dbReference type="eggNOG" id="COG1028">
    <property type="taxonomic scope" value="Bacteria"/>
</dbReference>
<accession>D6ZEF5</accession>
<dbReference type="OrthoDB" id="4449798at2"/>
<dbReference type="PRINTS" id="PR00081">
    <property type="entry name" value="GDHRDH"/>
</dbReference>
<proteinExistence type="inferred from homology"/>
<reference evidence="3 4" key="1">
    <citation type="journal article" date="2010" name="Stand. Genomic Sci.">
        <title>Complete genome sequence of Segniliparus rotundus type strain (CDC 1076).</title>
        <authorList>
            <person name="Sikorski J."/>
            <person name="Lapidus A."/>
            <person name="Copeland A."/>
            <person name="Misra M."/>
            <person name="Glavina Del Rio T."/>
            <person name="Nolan M."/>
            <person name="Lucas S."/>
            <person name="Chen F."/>
            <person name="Tice H."/>
            <person name="Cheng J.F."/>
            <person name="Jando M."/>
            <person name="Schneider S."/>
            <person name="Bruce D."/>
            <person name="Goodwin L."/>
            <person name="Pitluck S."/>
            <person name="Liolios K."/>
            <person name="Mikhailova N."/>
            <person name="Pati A."/>
            <person name="Ivanova N."/>
            <person name="Mavromatis K."/>
            <person name="Chen A."/>
            <person name="Palaniappan K."/>
            <person name="Chertkov O."/>
            <person name="Land M."/>
            <person name="Hauser L."/>
            <person name="Chang Y.J."/>
            <person name="Jeffries C.D."/>
            <person name="Brettin T."/>
            <person name="Detter J.C."/>
            <person name="Han C."/>
            <person name="Rohde M."/>
            <person name="Goker M."/>
            <person name="Bristow J."/>
            <person name="Eisen J.A."/>
            <person name="Markowitz V."/>
            <person name="Hugenholtz P."/>
            <person name="Kyrpides N.C."/>
            <person name="Klenk H.P."/>
        </authorList>
    </citation>
    <scope>NUCLEOTIDE SEQUENCE [LARGE SCALE GENOMIC DNA]</scope>
    <source>
        <strain evidence="4">ATCC BAA-972 / CDC 1076 / CIP 108378 / DSM 44985 / JCM 13578</strain>
    </source>
</reference>
<evidence type="ECO:0000256" key="2">
    <source>
        <dbReference type="RuleBase" id="RU000363"/>
    </source>
</evidence>
<evidence type="ECO:0000313" key="4">
    <source>
        <dbReference type="Proteomes" id="UP000002247"/>
    </source>
</evidence>
<evidence type="ECO:0000313" key="3">
    <source>
        <dbReference type="EMBL" id="ADG99431.1"/>
    </source>
</evidence>
<dbReference type="STRING" id="640132.Srot_3003"/>
<dbReference type="GO" id="GO:0016491">
    <property type="term" value="F:oxidoreductase activity"/>
    <property type="evidence" value="ECO:0007669"/>
    <property type="project" value="UniProtKB-KW"/>
</dbReference>
<dbReference type="PANTHER" id="PTHR43157">
    <property type="entry name" value="PHOSPHATIDYLINOSITOL-GLYCAN BIOSYNTHESIS CLASS F PROTEIN-RELATED"/>
    <property type="match status" value="1"/>
</dbReference>
<name>D6ZEF5_SEGRD</name>
<dbReference type="Proteomes" id="UP000002247">
    <property type="component" value="Chromosome"/>
</dbReference>
<dbReference type="PRINTS" id="PR00080">
    <property type="entry name" value="SDRFAMILY"/>
</dbReference>
<gene>
    <name evidence="3" type="ordered locus">Srot_3003</name>
</gene>
<dbReference type="HOGENOM" id="CLU_010194_44_2_11"/>
<dbReference type="AlphaFoldDB" id="D6ZEF5"/>
<dbReference type="SUPFAM" id="SSF51735">
    <property type="entry name" value="NAD(P)-binding Rossmann-fold domains"/>
    <property type="match status" value="1"/>
</dbReference>
<keyword evidence="1" id="KW-0560">Oxidoreductase</keyword>
<dbReference type="EMBL" id="CP001958">
    <property type="protein sequence ID" value="ADG99431.1"/>
    <property type="molecule type" value="Genomic_DNA"/>
</dbReference>
<dbReference type="PANTHER" id="PTHR43157:SF31">
    <property type="entry name" value="PHOSPHATIDYLINOSITOL-GLYCAN BIOSYNTHESIS CLASS F PROTEIN"/>
    <property type="match status" value="1"/>
</dbReference>
<dbReference type="InterPro" id="IPR002347">
    <property type="entry name" value="SDR_fam"/>
</dbReference>
<dbReference type="KEGG" id="srt:Srot_3003"/>
<evidence type="ECO:0000256" key="1">
    <source>
        <dbReference type="ARBA" id="ARBA00023002"/>
    </source>
</evidence>
<organism evidence="3 4">
    <name type="scientific">Segniliparus rotundus (strain ATCC BAA-972 / CDC 1076 / CIP 108378 / DSM 44985 / JCM 13578)</name>
    <dbReference type="NCBI Taxonomy" id="640132"/>
    <lineage>
        <taxon>Bacteria</taxon>
        <taxon>Bacillati</taxon>
        <taxon>Actinomycetota</taxon>
        <taxon>Actinomycetes</taxon>
        <taxon>Mycobacteriales</taxon>
        <taxon>Segniliparaceae</taxon>
        <taxon>Segniliparus</taxon>
    </lineage>
</organism>
<dbReference type="Gene3D" id="3.40.50.720">
    <property type="entry name" value="NAD(P)-binding Rossmann-like Domain"/>
    <property type="match status" value="1"/>
</dbReference>
<dbReference type="CDD" id="cd05327">
    <property type="entry name" value="retinol-DH_like_SDR_c_like"/>
    <property type="match status" value="1"/>
</dbReference>
<sequence length="312" mass="33016">MSSGRWTEADAPDQTGRVAVITGANTGLGYENARALAQRGAKVVIAVRDTAKGESAAAKIQQLAPAAEVTVQPLDLASMDSIRQAAEELRNSLEKIDLLINNAGVMMPPKRKSTREGFELQFGVNHLGHFALTGLLLDKIVATEGSRVVTVSSIAHSNNPPKSGIRWEDPQWERSYSPQGAYGQSKLANLLFARGLDRRLTSAGKGTLSTASHPGVAGTDLGRQFGGLGKMLYERGSALFLNTAQVGALATLRAAVDPSAKGGEYYGPAGPAGLAWRGHPVLARSSEKSRDVALQDRLWGLSEELTGVAYSL</sequence>
<dbReference type="InterPro" id="IPR036291">
    <property type="entry name" value="NAD(P)-bd_dom_sf"/>
</dbReference>
<comment type="similarity">
    <text evidence="2">Belongs to the short-chain dehydrogenases/reductases (SDR) family.</text>
</comment>